<feature type="domain" description="Alpha-D-phosphohexomutase alpha/beta/alpha" evidence="8">
    <location>
        <begin position="3"/>
        <end position="132"/>
    </location>
</feature>
<comment type="similarity">
    <text evidence="2">Belongs to the phosphohexose mutase family.</text>
</comment>
<dbReference type="EC" id="5.4.2.10" evidence="11"/>
<accession>A0A832V214</accession>
<evidence type="ECO:0000256" key="3">
    <source>
        <dbReference type="ARBA" id="ARBA00022553"/>
    </source>
</evidence>
<comment type="caution">
    <text evidence="11">The sequence shown here is derived from an EMBL/GenBank/DDBJ whole genome shotgun (WGS) entry which is preliminary data.</text>
</comment>
<dbReference type="NCBIfam" id="TIGR03990">
    <property type="entry name" value="Arch_GlmM"/>
    <property type="match status" value="1"/>
</dbReference>
<evidence type="ECO:0000259" key="8">
    <source>
        <dbReference type="Pfam" id="PF02878"/>
    </source>
</evidence>
<dbReference type="Proteomes" id="UP000646946">
    <property type="component" value="Unassembled WGS sequence"/>
</dbReference>
<organism evidence="11 12">
    <name type="scientific">Candidatus Naiadarchaeum limnaeum</name>
    <dbReference type="NCBI Taxonomy" id="2756139"/>
    <lineage>
        <taxon>Archaea</taxon>
        <taxon>Candidatus Undinarchaeota</taxon>
        <taxon>Candidatus Undinarchaeia</taxon>
        <taxon>Candidatus Naiadarchaeales</taxon>
        <taxon>Candidatus Naiadarchaeaceae</taxon>
        <taxon>Candidatus Naiadarchaeum</taxon>
    </lineage>
</organism>
<evidence type="ECO:0000259" key="9">
    <source>
        <dbReference type="Pfam" id="PF02879"/>
    </source>
</evidence>
<evidence type="ECO:0000259" key="10">
    <source>
        <dbReference type="Pfam" id="PF02880"/>
    </source>
</evidence>
<gene>
    <name evidence="11" type="primary">glmM</name>
    <name evidence="11" type="ORF">H1016_04570</name>
</gene>
<dbReference type="InterPro" id="IPR024086">
    <property type="entry name" value="GlmM_arc-type"/>
</dbReference>
<evidence type="ECO:0000256" key="6">
    <source>
        <dbReference type="ARBA" id="ARBA00023235"/>
    </source>
</evidence>
<dbReference type="Pfam" id="PF00408">
    <property type="entry name" value="PGM_PMM_IV"/>
    <property type="match status" value="1"/>
</dbReference>
<dbReference type="AlphaFoldDB" id="A0A832V214"/>
<dbReference type="Pfam" id="PF02879">
    <property type="entry name" value="PGM_PMM_II"/>
    <property type="match status" value="1"/>
</dbReference>
<dbReference type="SUPFAM" id="SSF53738">
    <property type="entry name" value="Phosphoglucomutase, first 3 domains"/>
    <property type="match status" value="3"/>
</dbReference>
<dbReference type="GO" id="GO:0046872">
    <property type="term" value="F:metal ion binding"/>
    <property type="evidence" value="ECO:0007669"/>
    <property type="project" value="UniProtKB-KW"/>
</dbReference>
<dbReference type="GO" id="GO:0008966">
    <property type="term" value="F:phosphoglucosamine mutase activity"/>
    <property type="evidence" value="ECO:0007669"/>
    <property type="project" value="UniProtKB-EC"/>
</dbReference>
<dbReference type="InterPro" id="IPR036900">
    <property type="entry name" value="A-D-PHexomutase_C_sf"/>
</dbReference>
<dbReference type="InterPro" id="IPR016055">
    <property type="entry name" value="A-D-PHexomutase_a/b/a-I/II/III"/>
</dbReference>
<proteinExistence type="inferred from homology"/>
<keyword evidence="6 11" id="KW-0413">Isomerase</keyword>
<dbReference type="Pfam" id="PF02880">
    <property type="entry name" value="PGM_PMM_III"/>
    <property type="match status" value="1"/>
</dbReference>
<dbReference type="PANTHER" id="PTHR43771:SF1">
    <property type="entry name" value="PHOSPHOMANNOMUTASE"/>
    <property type="match status" value="1"/>
</dbReference>
<protein>
    <submittedName>
        <fullName evidence="11">Phosphoglucosamine mutase</fullName>
        <ecNumber evidence="11">5.4.2.10</ecNumber>
    </submittedName>
</protein>
<evidence type="ECO:0000313" key="11">
    <source>
        <dbReference type="EMBL" id="HIK00783.1"/>
    </source>
</evidence>
<dbReference type="InterPro" id="IPR005845">
    <property type="entry name" value="A-D-PHexomutase_a/b/a-II"/>
</dbReference>
<name>A0A832V214_9ARCH</name>
<dbReference type="SUPFAM" id="SSF55957">
    <property type="entry name" value="Phosphoglucomutase, C-terminal domain"/>
    <property type="match status" value="1"/>
</dbReference>
<keyword evidence="12" id="KW-1185">Reference proteome</keyword>
<dbReference type="EMBL" id="DVAB01000038">
    <property type="protein sequence ID" value="HIK00783.1"/>
    <property type="molecule type" value="Genomic_DNA"/>
</dbReference>
<feature type="domain" description="Alpha-D-phosphohexomutase alpha/beta/alpha" evidence="10">
    <location>
        <begin position="251"/>
        <end position="359"/>
    </location>
</feature>
<dbReference type="Gene3D" id="3.30.310.50">
    <property type="entry name" value="Alpha-D-phosphohexomutase, C-terminal domain"/>
    <property type="match status" value="1"/>
</dbReference>
<feature type="domain" description="Alpha-D-phosphohexomutase alpha/beta/alpha" evidence="9">
    <location>
        <begin position="151"/>
        <end position="245"/>
    </location>
</feature>
<dbReference type="GO" id="GO:0005975">
    <property type="term" value="P:carbohydrate metabolic process"/>
    <property type="evidence" value="ECO:0007669"/>
    <property type="project" value="InterPro"/>
</dbReference>
<evidence type="ECO:0000256" key="5">
    <source>
        <dbReference type="ARBA" id="ARBA00022842"/>
    </source>
</evidence>
<feature type="domain" description="Alpha-D-phosphohexomutase C-terminal" evidence="7">
    <location>
        <begin position="387"/>
        <end position="435"/>
    </location>
</feature>
<keyword evidence="3" id="KW-0597">Phosphoprotein</keyword>
<dbReference type="Gene3D" id="3.40.120.10">
    <property type="entry name" value="Alpha-D-Glucose-1,6-Bisphosphate, subunit A, domain 3"/>
    <property type="match status" value="3"/>
</dbReference>
<dbReference type="PRINTS" id="PR00509">
    <property type="entry name" value="PGMPMM"/>
</dbReference>
<dbReference type="InterPro" id="IPR005844">
    <property type="entry name" value="A-D-PHexomutase_a/b/a-I"/>
</dbReference>
<dbReference type="InterPro" id="IPR005846">
    <property type="entry name" value="A-D-PHexomutase_a/b/a-III"/>
</dbReference>
<evidence type="ECO:0000256" key="4">
    <source>
        <dbReference type="ARBA" id="ARBA00022723"/>
    </source>
</evidence>
<dbReference type="CDD" id="cd03087">
    <property type="entry name" value="PGM_like1"/>
    <property type="match status" value="1"/>
</dbReference>
<dbReference type="Pfam" id="PF02878">
    <property type="entry name" value="PGM_PMM_I"/>
    <property type="match status" value="1"/>
</dbReference>
<evidence type="ECO:0000313" key="12">
    <source>
        <dbReference type="Proteomes" id="UP000646946"/>
    </source>
</evidence>
<comment type="cofactor">
    <cofactor evidence="1">
        <name>Mg(2+)</name>
        <dbReference type="ChEBI" id="CHEBI:18420"/>
    </cofactor>
</comment>
<evidence type="ECO:0000256" key="1">
    <source>
        <dbReference type="ARBA" id="ARBA00001946"/>
    </source>
</evidence>
<dbReference type="InterPro" id="IPR005843">
    <property type="entry name" value="A-D-PHexomutase_C"/>
</dbReference>
<dbReference type="InterPro" id="IPR005841">
    <property type="entry name" value="Alpha-D-phosphohexomutase_SF"/>
</dbReference>
<evidence type="ECO:0000256" key="2">
    <source>
        <dbReference type="ARBA" id="ARBA00010231"/>
    </source>
</evidence>
<sequence>MALFSTTGIRGISNETLTSEFVLDLARTYGSMLKQGSKVLIGNDPRTSSEMVKSAVIAGLLETGLNGFDTGIVPIPVLNFAVKQSYDAGIMVTSSHNPAEYNGLKFILTNGMEISENQEKRFEQIYKRKNFRRANWKKIGKYTEHNVIQDYETAVLNFIKLKALNLKIVLDIGNGAQGTVVPNLFKQLSCETVILHRTMNGFFERGPEPRPDTLTKLRETVLSEQADMGIAFDTDGDRAIFVTGREEILMGDVTGSLLANEILSENKGGLIVTTVATSSLIDYVVEKNNGKIIKTKIGGKIVGDVIIKKKALFGFEENGGCMFPQISPSRDGALTAVKIAELVASSGKSLSQLVAKFPKFHQLKARIHCEEKLKSKVMTYIKTLVKKEVKKIDSTDGVKIFFEDDSWILIRPSGTEPIFRVFCESKSQKRTEELEKWGVEKVKEAIKKL</sequence>
<dbReference type="FunFam" id="3.40.120.10:FF:000001">
    <property type="entry name" value="Phosphoglucosamine mutase"/>
    <property type="match status" value="1"/>
</dbReference>
<keyword evidence="5" id="KW-0460">Magnesium</keyword>
<reference evidence="11 12" key="1">
    <citation type="journal article" name="Nat. Commun.">
        <title>Undinarchaeota illuminate DPANN phylogeny and the impact of gene transfer on archaeal evolution.</title>
        <authorList>
            <person name="Dombrowski N."/>
            <person name="Williams T.A."/>
            <person name="Sun J."/>
            <person name="Woodcroft B.J."/>
            <person name="Lee J.H."/>
            <person name="Minh B.Q."/>
            <person name="Rinke C."/>
            <person name="Spang A."/>
        </authorList>
    </citation>
    <scope>NUCLEOTIDE SEQUENCE [LARGE SCALE GENOMIC DNA]</scope>
    <source>
        <strain evidence="11">MAG_bin1129</strain>
    </source>
</reference>
<evidence type="ECO:0000259" key="7">
    <source>
        <dbReference type="Pfam" id="PF00408"/>
    </source>
</evidence>
<dbReference type="PANTHER" id="PTHR43771">
    <property type="entry name" value="PHOSPHOMANNOMUTASE"/>
    <property type="match status" value="1"/>
</dbReference>
<keyword evidence="4" id="KW-0479">Metal-binding</keyword>